<dbReference type="Gene3D" id="1.10.390.10">
    <property type="entry name" value="Neutral Protease Domain 2"/>
    <property type="match status" value="1"/>
</dbReference>
<dbReference type="KEGG" id="bayd:BSPP4475_18240"/>
<feature type="domain" description="Peptidase M1 membrane alanine aminopeptidase" evidence="9">
    <location>
        <begin position="1231"/>
        <end position="1278"/>
    </location>
</feature>
<keyword evidence="12" id="KW-1185">Reference proteome</keyword>
<evidence type="ECO:0000256" key="3">
    <source>
        <dbReference type="ARBA" id="ARBA00022692"/>
    </source>
</evidence>
<evidence type="ECO:0000313" key="12">
    <source>
        <dbReference type="Proteomes" id="UP001189619"/>
    </source>
</evidence>
<dbReference type="GO" id="GO:0005886">
    <property type="term" value="C:plasma membrane"/>
    <property type="evidence" value="ECO:0007669"/>
    <property type="project" value="UniProtKB-SubCell"/>
</dbReference>
<dbReference type="Pfam" id="PF01433">
    <property type="entry name" value="Peptidase_M1"/>
    <property type="match status" value="1"/>
</dbReference>
<dbReference type="PANTHER" id="PTHR30572:SF4">
    <property type="entry name" value="ABC TRANSPORTER PERMEASE YTRF"/>
    <property type="match status" value="1"/>
</dbReference>
<keyword evidence="5 8" id="KW-0472">Membrane</keyword>
<dbReference type="CDD" id="cd09604">
    <property type="entry name" value="M1_APN_like"/>
    <property type="match status" value="1"/>
</dbReference>
<dbReference type="Proteomes" id="UP001189619">
    <property type="component" value="Chromosome"/>
</dbReference>
<feature type="transmembrane region" description="Helical" evidence="8">
    <location>
        <begin position="805"/>
        <end position="835"/>
    </location>
</feature>
<dbReference type="PANTHER" id="PTHR30572">
    <property type="entry name" value="MEMBRANE COMPONENT OF TRANSPORTER-RELATED"/>
    <property type="match status" value="1"/>
</dbReference>
<dbReference type="RefSeq" id="WP_230077696.1">
    <property type="nucleotide sequence ID" value="NZ_JAUSVZ010000009.1"/>
</dbReference>
<dbReference type="GO" id="GO:0008270">
    <property type="term" value="F:zinc ion binding"/>
    <property type="evidence" value="ECO:0007669"/>
    <property type="project" value="InterPro"/>
</dbReference>
<dbReference type="EMBL" id="OY569118">
    <property type="protein sequence ID" value="CAJ1004257.1"/>
    <property type="molecule type" value="Genomic_DNA"/>
</dbReference>
<evidence type="ECO:0000259" key="9">
    <source>
        <dbReference type="Pfam" id="PF01433"/>
    </source>
</evidence>
<name>A0AA48RIY0_9BACL</name>
<organism evidence="11 12">
    <name type="scientific">Brevibacillus aydinogluensis</name>
    <dbReference type="NCBI Taxonomy" id="927786"/>
    <lineage>
        <taxon>Bacteria</taxon>
        <taxon>Bacillati</taxon>
        <taxon>Bacillota</taxon>
        <taxon>Bacilli</taxon>
        <taxon>Bacillales</taxon>
        <taxon>Paenibacillaceae</taxon>
        <taxon>Brevibacillus</taxon>
    </lineage>
</organism>
<feature type="transmembrane region" description="Helical" evidence="8">
    <location>
        <begin position="654"/>
        <end position="676"/>
    </location>
</feature>
<feature type="transmembrane region" description="Helical" evidence="8">
    <location>
        <begin position="893"/>
        <end position="916"/>
    </location>
</feature>
<accession>A0AA48RIY0</accession>
<keyword evidence="2" id="KW-1003">Cell membrane</keyword>
<evidence type="ECO:0000256" key="7">
    <source>
        <dbReference type="SAM" id="MobiDB-lite"/>
    </source>
</evidence>
<evidence type="ECO:0000256" key="6">
    <source>
        <dbReference type="ARBA" id="ARBA00038076"/>
    </source>
</evidence>
<dbReference type="GO" id="GO:0008237">
    <property type="term" value="F:metallopeptidase activity"/>
    <property type="evidence" value="ECO:0007669"/>
    <property type="project" value="InterPro"/>
</dbReference>
<feature type="transmembrane region" description="Helical" evidence="8">
    <location>
        <begin position="719"/>
        <end position="738"/>
    </location>
</feature>
<feature type="domain" description="ABC3 transporter permease C-terminal" evidence="10">
    <location>
        <begin position="765"/>
        <end position="873"/>
    </location>
</feature>
<evidence type="ECO:0000256" key="4">
    <source>
        <dbReference type="ARBA" id="ARBA00022989"/>
    </source>
</evidence>
<dbReference type="SUPFAM" id="SSF55486">
    <property type="entry name" value="Metalloproteases ('zincins'), catalytic domain"/>
    <property type="match status" value="1"/>
</dbReference>
<dbReference type="InterPro" id="IPR027268">
    <property type="entry name" value="Peptidase_M4/M1_CTD_sf"/>
</dbReference>
<keyword evidence="3 8" id="KW-0812">Transmembrane</keyword>
<evidence type="ECO:0000259" key="10">
    <source>
        <dbReference type="Pfam" id="PF02687"/>
    </source>
</evidence>
<protein>
    <submittedName>
        <fullName evidence="11">FtsX domain-containing protein</fullName>
    </submittedName>
</protein>
<dbReference type="Pfam" id="PF02687">
    <property type="entry name" value="FtsX"/>
    <property type="match status" value="2"/>
</dbReference>
<feature type="transmembrane region" description="Helical" evidence="8">
    <location>
        <begin position="618"/>
        <end position="642"/>
    </location>
</feature>
<feature type="transmembrane region" description="Helical" evidence="8">
    <location>
        <begin position="570"/>
        <end position="597"/>
    </location>
</feature>
<gene>
    <name evidence="11" type="primary">ftsX</name>
    <name evidence="11" type="ORF">BSPP4475_18240</name>
</gene>
<evidence type="ECO:0000256" key="1">
    <source>
        <dbReference type="ARBA" id="ARBA00004651"/>
    </source>
</evidence>
<evidence type="ECO:0000256" key="2">
    <source>
        <dbReference type="ARBA" id="ARBA00022475"/>
    </source>
</evidence>
<evidence type="ECO:0000256" key="8">
    <source>
        <dbReference type="SAM" id="Phobius"/>
    </source>
</evidence>
<dbReference type="GO" id="GO:0022857">
    <property type="term" value="F:transmembrane transporter activity"/>
    <property type="evidence" value="ECO:0007669"/>
    <property type="project" value="TreeGrafter"/>
</dbReference>
<dbReference type="InterPro" id="IPR050250">
    <property type="entry name" value="Macrolide_Exporter_MacB"/>
</dbReference>
<reference evidence="11" key="1">
    <citation type="submission" date="2023-07" db="EMBL/GenBank/DDBJ databases">
        <authorList>
            <person name="Ivanov I."/>
            <person name="Teneva D."/>
            <person name="Stoikov I."/>
        </authorList>
    </citation>
    <scope>NUCLEOTIDE SEQUENCE</scope>
    <source>
        <strain evidence="11">4475</strain>
    </source>
</reference>
<comment type="similarity">
    <text evidence="6">Belongs to the ABC-4 integral membrane protein family.</text>
</comment>
<proteinExistence type="inferred from homology"/>
<dbReference type="InterPro" id="IPR014782">
    <property type="entry name" value="Peptidase_M1_dom"/>
</dbReference>
<dbReference type="InterPro" id="IPR003838">
    <property type="entry name" value="ABC3_permease_C"/>
</dbReference>
<feature type="region of interest" description="Disordered" evidence="7">
    <location>
        <begin position="932"/>
        <end position="959"/>
    </location>
</feature>
<comment type="subcellular location">
    <subcellularLocation>
        <location evidence="1">Cell membrane</location>
        <topology evidence="1">Multi-pass membrane protein</topology>
    </subcellularLocation>
</comment>
<evidence type="ECO:0000313" key="11">
    <source>
        <dbReference type="EMBL" id="CAJ1004257.1"/>
    </source>
</evidence>
<feature type="domain" description="ABC3 transporter permease C-terminal" evidence="10">
    <location>
        <begin position="575"/>
        <end position="681"/>
    </location>
</feature>
<feature type="transmembrane region" description="Helical" evidence="8">
    <location>
        <begin position="847"/>
        <end position="873"/>
    </location>
</feature>
<feature type="transmembrane region" description="Helical" evidence="8">
    <location>
        <begin position="764"/>
        <end position="784"/>
    </location>
</feature>
<evidence type="ECO:0000256" key="5">
    <source>
        <dbReference type="ARBA" id="ARBA00023136"/>
    </source>
</evidence>
<keyword evidence="4 8" id="KW-1133">Transmembrane helix</keyword>
<sequence>MIQYIWTQWWRHPERFLLLLVGMLAVSSVLSYFIGVTESSSGTTHDILQKRWKAAYHLVVRPPDTRSVTERDGLLEPNYLSGLHGGISLADYEAIKRMSDIEVAAPLAPIGYDRPVFSFGKISKPKQPGIYRHVVEVYANDGVQPNLMMQQTRYYTVGPWSMPTDWEQALRDYGVESWILDVGGGINQQLLVVGIDPQAEAALVGLDQAVLPIGKSRYFTEQDKVTTINVGDGRKVMHLPILMSSRMDSDLKVTYRYERLDLPFATSEDANRTMEEVKKNGGVSYLHQQKSAGERLEYEFDSRQMHQLIMASLSGVDPETGQPFSRDDHGGQSASLGGLILEKPSSLSLRKVSSPYPERWPYGYEAIPVQPHIPAELQTYFLMKPERYPNSFRSTHFFVDWKNRKITPYWIGFYDPEKLRISKEPDSELPMETYRPATGRLVLDKNDRPLNPPVQVKPTDNPFGLLTSPPLLLTTLEAAAEVLGDKPIAAIRLKVKGVQEVSEENKEKLELLAKEIENKTGLIVDITLGSSPQPVLVHIPKNGTYDESGWMEQFFIKLGTAFTLVQETKLGFSGVIGIVMLIAVAYVFATNLVTLYARTDEFGLLLAVGWRPGRVAGMMFVEAALLGGGAALVSWAIAGFAVWQQQAAVPVWRIFFIGLCGLVIYVLAAIPAAWLVRKITPHVIMRYGEMRPVTRRTVRVKGTFSLAWGHLLARYRRSLLSVFAMAVPTCFLVFYEFVTNRLQGVLYTSWLGQYVAVEIGDVHYIAMILALALAVLTTAQIMWQNVMERKAELLLLKAVGWRSGAIFRLIVWEGVMCGLLASGCGLALGCALIAWMYRQLPGLDVLWLMGVGLIPILAALLGALFPAVMAMRLRPAAGIRGSQRNRQRTERKLQLTIAVLLVSSLLGAAIGTTRLWQMNPRQEADISISAYAPNQSTGDGAKDRPGKVSDLSGFDPRPVPDGSKGTYQLAFHMDHSGKFTAEATIVVENHSPDTWDRLLFYFIPNAFTNANKPHTVKDAADVKIVSLHLDRQKTDYQLTHDTLTIPLTEGMAPGEKREVRISYTFTVPKDGIRFARKGQRYYLAQAYPMLATYHNGWNKQDFRISSESYHTGHADFTVSYHIPTGYLFVSSSDQDPVEATETGQVTISRVREVFAAVVNGLTSVSDNVSGVQIRVFGEEVNRGKMESVLAAAREAVPFFINKIGSYPHRQLDIMLDDGASMEYPGIVTVAPQDDLASLRKTVVHEIAHQWFYAVVANDPYHEGWLDEGITEFAVSLFLLGHDKMTEEEVFARANRAGEKPSNLPLNQYDGETYGAFYVVPPLRLWELVSKYGDVEEGWRFLRAYYERYAYQQVDTKEFIRFATTYFPVTETYFSSWLKLQ</sequence>